<dbReference type="EMBL" id="QFOD01000007">
    <property type="protein sequence ID" value="PZP32888.1"/>
    <property type="molecule type" value="Genomic_DNA"/>
</dbReference>
<dbReference type="AlphaFoldDB" id="A0A2W5DQB6"/>
<gene>
    <name evidence="1" type="ORF">DI603_09415</name>
</gene>
<dbReference type="Proteomes" id="UP000249633">
    <property type="component" value="Unassembled WGS sequence"/>
</dbReference>
<proteinExistence type="predicted"/>
<comment type="caution">
    <text evidence="1">The sequence shown here is derived from an EMBL/GenBank/DDBJ whole genome shotgun (WGS) entry which is preliminary data.</text>
</comment>
<organism evidence="1 2">
    <name type="scientific">Roseateles depolymerans</name>
    <dbReference type="NCBI Taxonomy" id="76731"/>
    <lineage>
        <taxon>Bacteria</taxon>
        <taxon>Pseudomonadati</taxon>
        <taxon>Pseudomonadota</taxon>
        <taxon>Betaproteobacteria</taxon>
        <taxon>Burkholderiales</taxon>
        <taxon>Sphaerotilaceae</taxon>
        <taxon>Roseateles</taxon>
    </lineage>
</organism>
<sequence length="157" mass="17733">MDSTLTRIDTAQVDQGLFLAHGRLEVWPQGGLLCYRAAGPFNLEMVGVLARTLRRLEWARPPCHVAVTWWERSMLASPETLAAYEQLLRDSNERQDFPAPLSSLWLAGPEVEGHRLMRPRWEALYRAVGRPLEFCDSEAQMLARARELLAAAGQPHA</sequence>
<name>A0A2W5DQB6_9BURK</name>
<evidence type="ECO:0000313" key="2">
    <source>
        <dbReference type="Proteomes" id="UP000249633"/>
    </source>
</evidence>
<accession>A0A2W5DQB6</accession>
<reference evidence="1 2" key="1">
    <citation type="submission" date="2017-08" db="EMBL/GenBank/DDBJ databases">
        <title>Infants hospitalized years apart are colonized by the same room-sourced microbial strains.</title>
        <authorList>
            <person name="Brooks B."/>
            <person name="Olm M.R."/>
            <person name="Firek B.A."/>
            <person name="Baker R."/>
            <person name="Thomas B.C."/>
            <person name="Morowitz M.J."/>
            <person name="Banfield J.F."/>
        </authorList>
    </citation>
    <scope>NUCLEOTIDE SEQUENCE [LARGE SCALE GENOMIC DNA]</scope>
    <source>
        <strain evidence="1">S2_012_000_R2_81</strain>
    </source>
</reference>
<protein>
    <submittedName>
        <fullName evidence="1">Uncharacterized protein</fullName>
    </submittedName>
</protein>
<evidence type="ECO:0000313" key="1">
    <source>
        <dbReference type="EMBL" id="PZP32888.1"/>
    </source>
</evidence>